<keyword evidence="5" id="KW-1133">Transmembrane helix</keyword>
<accession>A0A0F6W523</accession>
<keyword evidence="3" id="KW-1003">Cell membrane</keyword>
<evidence type="ECO:0000256" key="7">
    <source>
        <dbReference type="ARBA" id="ARBA00023136"/>
    </source>
</evidence>
<evidence type="ECO:0000256" key="8">
    <source>
        <dbReference type="ARBA" id="ARBA00034708"/>
    </source>
</evidence>
<dbReference type="EMBL" id="CP011125">
    <property type="protein sequence ID" value="AKF07681.1"/>
    <property type="molecule type" value="Genomic_DNA"/>
</dbReference>
<sequence length="314" mass="35703">MLVPSKVSWWRLVFAYKGSELPRTKYRIAGVLIVSIFVTILEELHDWHPNLKPLPFTLVGVALGIFLGFRNNASYDRWWEGRKLWGALVNTTRTFTRQVLTIIGTQPDGARVDEGELRAFQREIVLRIAAFAHALRLALRDEDDLAQLAPFLPAEEIEQLRKESNRPFAITQGTAERIRAAWQRGWIHTMHLPVLEQSMTSLTDIQGGCERIKATPIPFSYTTLIHRITAVYCYVLPFGLVDEIGIYTPFAVGIVAYAFFGLDVVGDEIEMPFGTDPNDLPLRAISRMIEVNLRQRIDDPEPPPLLRPVDEILD</sequence>
<evidence type="ECO:0000313" key="9">
    <source>
        <dbReference type="EMBL" id="AKF07681.1"/>
    </source>
</evidence>
<evidence type="ECO:0000256" key="1">
    <source>
        <dbReference type="ARBA" id="ARBA00004651"/>
    </source>
</evidence>
<dbReference type="Proteomes" id="UP000034883">
    <property type="component" value="Chromosome"/>
</dbReference>
<comment type="similarity">
    <text evidence="8">Belongs to the anion channel-forming bestrophin (TC 1.A.46) family.</text>
</comment>
<keyword evidence="2" id="KW-0813">Transport</keyword>
<keyword evidence="6" id="KW-0406">Ion transport</keyword>
<dbReference type="GO" id="GO:0005254">
    <property type="term" value="F:chloride channel activity"/>
    <property type="evidence" value="ECO:0007669"/>
    <property type="project" value="InterPro"/>
</dbReference>
<dbReference type="InterPro" id="IPR044669">
    <property type="entry name" value="YneE/VCCN1/2-like"/>
</dbReference>
<organism evidence="9 10">
    <name type="scientific">Sandaracinus amylolyticus</name>
    <dbReference type="NCBI Taxonomy" id="927083"/>
    <lineage>
        <taxon>Bacteria</taxon>
        <taxon>Pseudomonadati</taxon>
        <taxon>Myxococcota</taxon>
        <taxon>Polyangia</taxon>
        <taxon>Polyangiales</taxon>
        <taxon>Sandaracinaceae</taxon>
        <taxon>Sandaracinus</taxon>
    </lineage>
</organism>
<evidence type="ECO:0000256" key="3">
    <source>
        <dbReference type="ARBA" id="ARBA00022475"/>
    </source>
</evidence>
<name>A0A0F6W523_9BACT</name>
<evidence type="ECO:0000256" key="2">
    <source>
        <dbReference type="ARBA" id="ARBA00022448"/>
    </source>
</evidence>
<keyword evidence="4" id="KW-0812">Transmembrane</keyword>
<dbReference type="PANTHER" id="PTHR33281:SF19">
    <property type="entry name" value="VOLTAGE-DEPENDENT ANION CHANNEL-FORMING PROTEIN YNEE"/>
    <property type="match status" value="1"/>
</dbReference>
<dbReference type="KEGG" id="samy:DB32_004830"/>
<dbReference type="AlphaFoldDB" id="A0A0F6W523"/>
<gene>
    <name evidence="9" type="ORF">DB32_004830</name>
</gene>
<proteinExistence type="inferred from homology"/>
<dbReference type="PANTHER" id="PTHR33281">
    <property type="entry name" value="UPF0187 PROTEIN YNEE"/>
    <property type="match status" value="1"/>
</dbReference>
<evidence type="ECO:0000256" key="5">
    <source>
        <dbReference type="ARBA" id="ARBA00022989"/>
    </source>
</evidence>
<dbReference type="GO" id="GO:0005886">
    <property type="term" value="C:plasma membrane"/>
    <property type="evidence" value="ECO:0007669"/>
    <property type="project" value="UniProtKB-SubCell"/>
</dbReference>
<evidence type="ECO:0000256" key="4">
    <source>
        <dbReference type="ARBA" id="ARBA00022692"/>
    </source>
</evidence>
<reference evidence="9 10" key="1">
    <citation type="submission" date="2015-03" db="EMBL/GenBank/DDBJ databases">
        <title>Genome assembly of Sandaracinus amylolyticus DSM 53668.</title>
        <authorList>
            <person name="Sharma G."/>
            <person name="Subramanian S."/>
        </authorList>
    </citation>
    <scope>NUCLEOTIDE SEQUENCE [LARGE SCALE GENOMIC DNA]</scope>
    <source>
        <strain evidence="9 10">DSM 53668</strain>
    </source>
</reference>
<dbReference type="RefSeq" id="WP_075097602.1">
    <property type="nucleotide sequence ID" value="NZ_CP011125.1"/>
</dbReference>
<dbReference type="STRING" id="927083.DB32_004830"/>
<evidence type="ECO:0000256" key="6">
    <source>
        <dbReference type="ARBA" id="ARBA00023065"/>
    </source>
</evidence>
<comment type="subcellular location">
    <subcellularLocation>
        <location evidence="1">Cell membrane</location>
        <topology evidence="1">Multi-pass membrane protein</topology>
    </subcellularLocation>
</comment>
<dbReference type="OrthoDB" id="445589at2"/>
<protein>
    <submittedName>
        <fullName evidence="9">Putative membrane protein</fullName>
    </submittedName>
</protein>
<evidence type="ECO:0000313" key="10">
    <source>
        <dbReference type="Proteomes" id="UP000034883"/>
    </source>
</evidence>
<dbReference type="Pfam" id="PF25539">
    <property type="entry name" value="Bestrophin_2"/>
    <property type="match status" value="1"/>
</dbReference>
<keyword evidence="7" id="KW-0472">Membrane</keyword>
<keyword evidence="10" id="KW-1185">Reference proteome</keyword>